<dbReference type="RefSeq" id="WP_096354601.1">
    <property type="nucleotide sequence ID" value="NZ_AP017313.1"/>
</dbReference>
<evidence type="ECO:0000313" key="1">
    <source>
        <dbReference type="EMBL" id="BAU56037.1"/>
    </source>
</evidence>
<keyword evidence="2" id="KW-1185">Reference proteome</keyword>
<dbReference type="Proteomes" id="UP000218263">
    <property type="component" value="Chromosome"/>
</dbReference>
<protein>
    <submittedName>
        <fullName evidence="1">Uncharacterized protein</fullName>
    </submittedName>
</protein>
<evidence type="ECO:0000313" key="2">
    <source>
        <dbReference type="Proteomes" id="UP000218263"/>
    </source>
</evidence>
<accession>A0A110B455</accession>
<sequence>MIKLNDPYFLDIENNGKNLRLVVYANGVEKVCRKTTHKSLSALIQSCENHLFKGRLQLFRNPEEISVVVKGEVVGEITADTLLNCLKFDQQ</sequence>
<proteinExistence type="predicted"/>
<dbReference type="OrthoDB" id="962891at2"/>
<reference evidence="1 2" key="1">
    <citation type="submission" date="2015-12" db="EMBL/GenBank/DDBJ databases">
        <title>Genome sequence of Mucilaginibacter gotjawali.</title>
        <authorList>
            <person name="Lee J.S."/>
            <person name="Lee K.C."/>
            <person name="Kim K.K."/>
            <person name="Lee B.W."/>
        </authorList>
    </citation>
    <scope>NUCLEOTIDE SEQUENCE [LARGE SCALE GENOMIC DNA]</scope>
    <source>
        <strain evidence="1 2">SA3-7</strain>
    </source>
</reference>
<dbReference type="KEGG" id="mgot:MgSA37_04229"/>
<dbReference type="EMBL" id="AP017313">
    <property type="protein sequence ID" value="BAU56037.1"/>
    <property type="molecule type" value="Genomic_DNA"/>
</dbReference>
<dbReference type="AlphaFoldDB" id="A0A110B455"/>
<organism evidence="1 2">
    <name type="scientific">Mucilaginibacter gotjawali</name>
    <dbReference type="NCBI Taxonomy" id="1550579"/>
    <lineage>
        <taxon>Bacteria</taxon>
        <taxon>Pseudomonadati</taxon>
        <taxon>Bacteroidota</taxon>
        <taxon>Sphingobacteriia</taxon>
        <taxon>Sphingobacteriales</taxon>
        <taxon>Sphingobacteriaceae</taxon>
        <taxon>Mucilaginibacter</taxon>
    </lineage>
</organism>
<name>A0A110B455_9SPHI</name>
<gene>
    <name evidence="1" type="ORF">MgSA37_04229</name>
</gene>